<name>A0A2T4Y149_ENTCL</name>
<dbReference type="Pfam" id="PF16190">
    <property type="entry name" value="E1_FCCH"/>
    <property type="match status" value="1"/>
</dbReference>
<dbReference type="InterPro" id="IPR032418">
    <property type="entry name" value="E1_FCCH"/>
</dbReference>
<dbReference type="AlphaFoldDB" id="A0A2T4Y149"/>
<protein>
    <submittedName>
        <fullName evidence="3">Baseplate J-like family protein</fullName>
    </submittedName>
</protein>
<reference evidence="3 4" key="1">
    <citation type="submission" date="2018-04" db="EMBL/GenBank/DDBJ databases">
        <title>Genome sequencing reveals highly heavy metal resistance and biotechnology application of the novel Enterobacter cloacae amazonensis isolated from wastewater river in Manaus - Amazonas.</title>
        <authorList>
            <person name="Astolfi M.C.T."/>
            <person name="Carvalho E.B.D.S."/>
            <person name="Lacerda L.B."/>
            <person name="Pinto M.V."/>
            <person name="Nogueira V.B."/>
            <person name="Barros A.M."/>
            <person name="Astolfi-Filho S."/>
        </authorList>
    </citation>
    <scope>NUCLEOTIDE SEQUENCE [LARGE SCALE GENOMIC DNA]</scope>
    <source>
        <strain evidence="4">amazonensis</strain>
    </source>
</reference>
<dbReference type="RefSeq" id="WP_108090050.1">
    <property type="nucleotide sequence ID" value="NZ_PZPP01000010.1"/>
</dbReference>
<dbReference type="Gene3D" id="2.40.30.180">
    <property type="entry name" value="Ubiquitin-activating enzyme E1, FCCH domain"/>
    <property type="match status" value="1"/>
</dbReference>
<dbReference type="Pfam" id="PF04865">
    <property type="entry name" value="Baseplate_J"/>
    <property type="match status" value="1"/>
</dbReference>
<dbReference type="Proteomes" id="UP000241614">
    <property type="component" value="Unassembled WGS sequence"/>
</dbReference>
<evidence type="ECO:0000259" key="2">
    <source>
        <dbReference type="Pfam" id="PF16190"/>
    </source>
</evidence>
<evidence type="ECO:0000313" key="3">
    <source>
        <dbReference type="EMBL" id="PTM35898.1"/>
    </source>
</evidence>
<sequence>MSDLSVSYDAAGPVPKTSEELRADLVSRATELSPGITTDLPGSLIEDIVGTDVGALLIADQIRVDLINSVGPLKANMYMLNLLAQQSGISPQKTQGSTTVPVVFSGPAGFVVPQGFLVSDGTYTYQIADATVVLSSGVSSMVTAIATNTGSWAVPVGSVNQILTSLPSDITLTCTNPVAGTPGGAPETNFEFRERVWEAQMSTVQGYPGFIRQKLTDLSDVQARLVSVVQSGNAWIVMCGGGDIYEMAGAIYKSAGDISRLKGADLNVTGITNANPGVVTTDITHGFSSGQVIRITGVTGMSGVNNVNLTITVLSPHTFSIGINTTASGAWTGGGIVTPNLRNNVVTINDWPDNYVIPFVVPLQQLVTIKFEWATERANYLTDATIASLVSQPVINYVNGIFAGNPMNINNVKDVFLQAINGTLDMSLISTLNVIVTVNGVITGVDAGTNIISGDPYSYWYISSDGVIVDGI</sequence>
<proteinExistence type="predicted"/>
<gene>
    <name evidence="3" type="ORF">DA103_08950</name>
</gene>
<evidence type="ECO:0000313" key="4">
    <source>
        <dbReference type="Proteomes" id="UP000241614"/>
    </source>
</evidence>
<dbReference type="OrthoDB" id="7238113at2"/>
<feature type="domain" description="Ubiquitin-activating enzyme E1 FCCH" evidence="2">
    <location>
        <begin position="275"/>
        <end position="338"/>
    </location>
</feature>
<feature type="domain" description="Baseplate protein J-like barrel" evidence="1">
    <location>
        <begin position="102"/>
        <end position="183"/>
    </location>
</feature>
<organism evidence="3 4">
    <name type="scientific">Enterobacter cloacae</name>
    <dbReference type="NCBI Taxonomy" id="550"/>
    <lineage>
        <taxon>Bacteria</taxon>
        <taxon>Pseudomonadati</taxon>
        <taxon>Pseudomonadota</taxon>
        <taxon>Gammaproteobacteria</taxon>
        <taxon>Enterobacterales</taxon>
        <taxon>Enterobacteriaceae</taxon>
        <taxon>Enterobacter</taxon>
        <taxon>Enterobacter cloacae complex</taxon>
    </lineage>
</organism>
<comment type="caution">
    <text evidence="3">The sequence shown here is derived from an EMBL/GenBank/DDBJ whole genome shotgun (WGS) entry which is preliminary data.</text>
</comment>
<dbReference type="InterPro" id="IPR006949">
    <property type="entry name" value="Barrel_Baseplate_J-like"/>
</dbReference>
<accession>A0A2T4Y149</accession>
<dbReference type="InterPro" id="IPR042302">
    <property type="entry name" value="E1_FCCH_sf"/>
</dbReference>
<dbReference type="EMBL" id="PZPP01000010">
    <property type="protein sequence ID" value="PTM35898.1"/>
    <property type="molecule type" value="Genomic_DNA"/>
</dbReference>
<evidence type="ECO:0000259" key="1">
    <source>
        <dbReference type="Pfam" id="PF04865"/>
    </source>
</evidence>